<proteinExistence type="predicted"/>
<dbReference type="RefSeq" id="WP_346821899.1">
    <property type="nucleotide sequence ID" value="NZ_JBDKWZ010000007.1"/>
</dbReference>
<dbReference type="Proteomes" id="UP001403385">
    <property type="component" value="Unassembled WGS sequence"/>
</dbReference>
<dbReference type="NCBIfam" id="TIGR03646">
    <property type="entry name" value="YtoQ_fam"/>
    <property type="match status" value="1"/>
</dbReference>
<comment type="caution">
    <text evidence="1">The sequence shown here is derived from an EMBL/GenBank/DDBJ whole genome shotgun (WGS) entry which is preliminary data.</text>
</comment>
<dbReference type="EMBL" id="JBDKWZ010000007">
    <property type="protein sequence ID" value="MEN7549129.1"/>
    <property type="molecule type" value="Genomic_DNA"/>
</dbReference>
<evidence type="ECO:0000313" key="1">
    <source>
        <dbReference type="EMBL" id="MEN7549129.1"/>
    </source>
</evidence>
<organism evidence="1 2">
    <name type="scientific">Rapidithrix thailandica</name>
    <dbReference type="NCBI Taxonomy" id="413964"/>
    <lineage>
        <taxon>Bacteria</taxon>
        <taxon>Pseudomonadati</taxon>
        <taxon>Bacteroidota</taxon>
        <taxon>Cytophagia</taxon>
        <taxon>Cytophagales</taxon>
        <taxon>Flammeovirgaceae</taxon>
        <taxon>Rapidithrix</taxon>
    </lineage>
</organism>
<sequence>MKLTVYLSGEIHTDWRKEIEYVSRQKSLDIRYLSPVTDHDASDNVGVEILGEEEKDFWKDHKAAKINAMRIKKGIEVADIVIVKFGDKYRQWNAAFDVGYAVAKGKSVIVIHPADFTHALKEVDAQAMAVTHTTEQAIQILEYLTK</sequence>
<dbReference type="Pfam" id="PF11071">
    <property type="entry name" value="Nuc_deoxyri_tr3"/>
    <property type="match status" value="1"/>
</dbReference>
<reference evidence="1 2" key="1">
    <citation type="submission" date="2024-04" db="EMBL/GenBank/DDBJ databases">
        <title>Novel genus in family Flammeovirgaceae.</title>
        <authorList>
            <person name="Nguyen T.H."/>
            <person name="Vuong T.Q."/>
            <person name="Le H."/>
            <person name="Kim S.-G."/>
        </authorList>
    </citation>
    <scope>NUCLEOTIDE SEQUENCE [LARGE SCALE GENOMIC DNA]</scope>
    <source>
        <strain evidence="1 2">JCM 23209</strain>
    </source>
</reference>
<protein>
    <submittedName>
        <fullName evidence="1">YtoQ family protein</fullName>
    </submittedName>
</protein>
<dbReference type="InterPro" id="IPR019884">
    <property type="entry name" value="YtoQ_family_protein"/>
</dbReference>
<keyword evidence="2" id="KW-1185">Reference proteome</keyword>
<evidence type="ECO:0000313" key="2">
    <source>
        <dbReference type="Proteomes" id="UP001403385"/>
    </source>
</evidence>
<name>A0AAW9S837_9BACT</name>
<gene>
    <name evidence="1" type="ORF">AAG747_14495</name>
</gene>
<dbReference type="AlphaFoldDB" id="A0AAW9S837"/>
<accession>A0AAW9S837</accession>
<dbReference type="Gene3D" id="3.40.50.450">
    <property type="match status" value="1"/>
</dbReference>